<protein>
    <submittedName>
        <fullName evidence="5">Glycosyltransferase family 2 protein</fullName>
    </submittedName>
</protein>
<comment type="similarity">
    <text evidence="1">Belongs to the glycosyltransferase 2 family.</text>
</comment>
<proteinExistence type="inferred from homology"/>
<dbReference type="GO" id="GO:0016757">
    <property type="term" value="F:glycosyltransferase activity"/>
    <property type="evidence" value="ECO:0007669"/>
    <property type="project" value="UniProtKB-KW"/>
</dbReference>
<dbReference type="AlphaFoldDB" id="A0AB38YJ26"/>
<evidence type="ECO:0000256" key="1">
    <source>
        <dbReference type="ARBA" id="ARBA00006739"/>
    </source>
</evidence>
<reference evidence="5" key="1">
    <citation type="submission" date="2022-07" db="EMBL/GenBank/DDBJ databases">
        <title>Complete genome sequence of Salinispirillum sp. LH10-3-1 capable of multiple carbohydrate inversion isolated from a soda lake.</title>
        <authorList>
            <person name="Liu J."/>
            <person name="Zhai Y."/>
            <person name="Zhang H."/>
            <person name="Yang H."/>
            <person name="Qu J."/>
            <person name="Li J."/>
        </authorList>
    </citation>
    <scope>NUCLEOTIDE SEQUENCE</scope>
    <source>
        <strain evidence="5">LH 10-3-1</strain>
    </source>
</reference>
<dbReference type="InterPro" id="IPR001173">
    <property type="entry name" value="Glyco_trans_2-like"/>
</dbReference>
<dbReference type="CDD" id="cd00761">
    <property type="entry name" value="Glyco_tranf_GTA_type"/>
    <property type="match status" value="1"/>
</dbReference>
<dbReference type="Gene3D" id="3.90.550.10">
    <property type="entry name" value="Spore Coat Polysaccharide Biosynthesis Protein SpsA, Chain A"/>
    <property type="match status" value="1"/>
</dbReference>
<dbReference type="InterPro" id="IPR029044">
    <property type="entry name" value="Nucleotide-diphossugar_trans"/>
</dbReference>
<keyword evidence="3" id="KW-0808">Transferase</keyword>
<gene>
    <name evidence="5" type="ORF">NFC81_06545</name>
</gene>
<evidence type="ECO:0000256" key="2">
    <source>
        <dbReference type="ARBA" id="ARBA00022676"/>
    </source>
</evidence>
<dbReference type="PANTHER" id="PTHR43179:SF12">
    <property type="entry name" value="GALACTOFURANOSYLTRANSFERASE GLFT2"/>
    <property type="match status" value="1"/>
</dbReference>
<dbReference type="Pfam" id="PF00535">
    <property type="entry name" value="Glycos_transf_2"/>
    <property type="match status" value="1"/>
</dbReference>
<accession>A0AB38YJ26</accession>
<dbReference type="SUPFAM" id="SSF53448">
    <property type="entry name" value="Nucleotide-diphospho-sugar transferases"/>
    <property type="match status" value="1"/>
</dbReference>
<evidence type="ECO:0000256" key="3">
    <source>
        <dbReference type="ARBA" id="ARBA00022679"/>
    </source>
</evidence>
<organism evidence="5">
    <name type="scientific">Salinispirillum sp. LH 10-3-1</name>
    <dbReference type="NCBI Taxonomy" id="2952525"/>
    <lineage>
        <taxon>Bacteria</taxon>
        <taxon>Pseudomonadati</taxon>
        <taxon>Pseudomonadota</taxon>
        <taxon>Gammaproteobacteria</taxon>
        <taxon>Oceanospirillales</taxon>
        <taxon>Saccharospirillaceae</taxon>
        <taxon>Salinispirillum</taxon>
    </lineage>
</organism>
<feature type="domain" description="Glycosyltransferase 2-like" evidence="4">
    <location>
        <begin position="5"/>
        <end position="130"/>
    </location>
</feature>
<evidence type="ECO:0000313" key="5">
    <source>
        <dbReference type="EMBL" id="WLD59433.1"/>
    </source>
</evidence>
<dbReference type="EMBL" id="CP101717">
    <property type="protein sequence ID" value="WLD59433.1"/>
    <property type="molecule type" value="Genomic_DNA"/>
</dbReference>
<keyword evidence="2" id="KW-0328">Glycosyltransferase</keyword>
<dbReference type="RefSeq" id="WP_304996725.1">
    <property type="nucleotide sequence ID" value="NZ_CP101717.1"/>
</dbReference>
<evidence type="ECO:0000259" key="4">
    <source>
        <dbReference type="Pfam" id="PF00535"/>
    </source>
</evidence>
<dbReference type="PANTHER" id="PTHR43179">
    <property type="entry name" value="RHAMNOSYLTRANSFERASE WBBL"/>
    <property type="match status" value="1"/>
</dbReference>
<sequence>MSVYCVVIPIYNDWEKLLVNIEIYQSLIEKHRGEIEFVLVDNGSRYIPSDSRLSDFVLLKCEKPGSYSARNFALTKLLQDYKYFIFTDADCKPDICWLTNIFRRCSDDNVQLLAGGVAMYSMSTRPNFVESYDLILGLPQKKYVSRGYAVTANLTISRDVFLSIGFFDDSRFSGGDAEFCQRAGSAGFKLEYEESALIYHPARIEFREIIRKVRRVAGGQTGSGSLKRRLNFFMKIVFSPVREFYFIFKSGGYYGWKVKLKATAVVFVLWPFRTFESIKAFVSSARVR</sequence>
<name>A0AB38YJ26_9GAMM</name>